<protein>
    <submittedName>
        <fullName evidence="1">Uncharacterized protein</fullName>
    </submittedName>
</protein>
<accession>A0A378LNE1</accession>
<sequence>MYAKNQEKVEQNSDDNYLYSNDSLVRFNRWMYKWVDSLKKQEFEKIIQKALSERQQGSWNLFSRDRYSENLYQELKYGNTSNSDILAHIFKSSDSFKPILFNILLQRMITAAYFSKNFDNDAELVIQVSSDDARIRYYSQLLSNYTKVNDQVFCNKIAELQNSQLARLIQTPETNPLYSFFNYNNESRKQAFYLPLDIVLLINQHLGPNNIYYQEAKSLIQLERWPTNENEFQTYKVCITAIVDECINKVIELTRTKVNETKKDASPYVSSPCAP</sequence>
<evidence type="ECO:0000313" key="1">
    <source>
        <dbReference type="EMBL" id="STY28273.1"/>
    </source>
</evidence>
<reference evidence="1 2" key="1">
    <citation type="submission" date="2018-06" db="EMBL/GenBank/DDBJ databases">
        <authorList>
            <consortium name="Pathogen Informatics"/>
            <person name="Doyle S."/>
        </authorList>
    </citation>
    <scope>NUCLEOTIDE SEQUENCE [LARGE SCALE GENOMIC DNA]</scope>
    <source>
        <strain evidence="1 2">NCTC11532</strain>
    </source>
</reference>
<keyword evidence="2" id="KW-1185">Reference proteome</keyword>
<evidence type="ECO:0000313" key="2">
    <source>
        <dbReference type="Proteomes" id="UP000255297"/>
    </source>
</evidence>
<proteinExistence type="predicted"/>
<dbReference type="AlphaFoldDB" id="A0A378LNE1"/>
<gene>
    <name evidence="1" type="ORF">NCTC11532_00443</name>
</gene>
<dbReference type="Proteomes" id="UP000255297">
    <property type="component" value="Unassembled WGS sequence"/>
</dbReference>
<dbReference type="EMBL" id="UGPB01000001">
    <property type="protein sequence ID" value="STY28273.1"/>
    <property type="molecule type" value="Genomic_DNA"/>
</dbReference>
<organism evidence="1 2">
    <name type="scientific">Legionella wadsworthii</name>
    <dbReference type="NCBI Taxonomy" id="28088"/>
    <lineage>
        <taxon>Bacteria</taxon>
        <taxon>Pseudomonadati</taxon>
        <taxon>Pseudomonadota</taxon>
        <taxon>Gammaproteobacteria</taxon>
        <taxon>Legionellales</taxon>
        <taxon>Legionellaceae</taxon>
        <taxon>Legionella</taxon>
    </lineage>
</organism>
<name>A0A378LNE1_9GAMM</name>